<accession>A0A2S5KM53</accession>
<dbReference type="InterPro" id="IPR005467">
    <property type="entry name" value="His_kinase_dom"/>
</dbReference>
<dbReference type="Gene3D" id="3.30.450.20">
    <property type="entry name" value="PAS domain"/>
    <property type="match status" value="1"/>
</dbReference>
<sequence>MSYRDPSDKLELLLQRQLHYVRRSRCGVRWLPWLGGVLLILLLLVQEWLLPDALSTAQHSLFVVLAGLTLTALLYLGMTRLAQCLDKILQGQRELLQLFYSHPLPMWLQQQERLLAVNQAALTLYEVDVDQFASLSEQQLLGERLAGDENQPDSLRVLTLTQREVPIRLWDVPLQLQETPSTLRIVQDMTAFQQAREAIQERERRYRQLIDYLPDGVLIQQHEYILFANPAAQQILSGRSSATVMGLPLWTFIREQSVPVEQVLPNDGCYMERRLRRLDGTEFDAEIASTPTLVDGKPAIQMIVRDISEAKALRTRLTDANHRLKYLSGKMLEIQEQERKAMSRELHDEVGQNLTALKIHLQMASRRQDKPVDWQQLVDIADRCVQQIRDMSLMLRPPQLDTLGLQAALQWHMDRLRGQLPERSSLHVAATLLGLSDHIQVALFRIVQEALNNIIKHAQAQVVEVRLQHRGNHISLDIEDDGRGFDINANNNSNLQGHASPHHQAGLGLISMSERAALLGGELQIVTSPGLGTRLHVTIPMHKGAV</sequence>
<organism evidence="11 12">
    <name type="scientific">Proteobacteria bacterium 228</name>
    <dbReference type="NCBI Taxonomy" id="2083153"/>
    <lineage>
        <taxon>Bacteria</taxon>
        <taxon>Pseudomonadati</taxon>
        <taxon>Pseudomonadota</taxon>
    </lineage>
</organism>
<evidence type="ECO:0000313" key="11">
    <source>
        <dbReference type="EMBL" id="PPC75820.1"/>
    </source>
</evidence>
<dbReference type="AlphaFoldDB" id="A0A2S5KM53"/>
<feature type="transmembrane region" description="Helical" evidence="9">
    <location>
        <begin position="30"/>
        <end position="49"/>
    </location>
</feature>
<keyword evidence="3" id="KW-0597">Phosphoprotein</keyword>
<evidence type="ECO:0000256" key="8">
    <source>
        <dbReference type="ARBA" id="ARBA00023012"/>
    </source>
</evidence>
<evidence type="ECO:0000256" key="2">
    <source>
        <dbReference type="ARBA" id="ARBA00012438"/>
    </source>
</evidence>
<dbReference type="SUPFAM" id="SSF55874">
    <property type="entry name" value="ATPase domain of HSP90 chaperone/DNA topoisomerase II/histidine kinase"/>
    <property type="match status" value="1"/>
</dbReference>
<keyword evidence="5" id="KW-0547">Nucleotide-binding</keyword>
<dbReference type="EC" id="2.7.13.3" evidence="2"/>
<evidence type="ECO:0000259" key="10">
    <source>
        <dbReference type="PROSITE" id="PS50109"/>
    </source>
</evidence>
<dbReference type="InterPro" id="IPR000014">
    <property type="entry name" value="PAS"/>
</dbReference>
<dbReference type="PANTHER" id="PTHR24421:SF10">
    <property type="entry name" value="NITRATE_NITRITE SENSOR PROTEIN NARQ"/>
    <property type="match status" value="1"/>
</dbReference>
<keyword evidence="6" id="KW-0418">Kinase</keyword>
<evidence type="ECO:0000256" key="3">
    <source>
        <dbReference type="ARBA" id="ARBA00022553"/>
    </source>
</evidence>
<feature type="transmembrane region" description="Helical" evidence="9">
    <location>
        <begin position="61"/>
        <end position="78"/>
    </location>
</feature>
<dbReference type="PROSITE" id="PS50109">
    <property type="entry name" value="HIS_KIN"/>
    <property type="match status" value="1"/>
</dbReference>
<dbReference type="SMART" id="SM00091">
    <property type="entry name" value="PAS"/>
    <property type="match status" value="1"/>
</dbReference>
<evidence type="ECO:0000256" key="6">
    <source>
        <dbReference type="ARBA" id="ARBA00022777"/>
    </source>
</evidence>
<keyword evidence="9" id="KW-0812">Transmembrane</keyword>
<name>A0A2S5KM53_9PROT</name>
<dbReference type="Proteomes" id="UP000238196">
    <property type="component" value="Unassembled WGS sequence"/>
</dbReference>
<dbReference type="OrthoDB" id="9813412at2"/>
<dbReference type="GO" id="GO:0000155">
    <property type="term" value="F:phosphorelay sensor kinase activity"/>
    <property type="evidence" value="ECO:0007669"/>
    <property type="project" value="InterPro"/>
</dbReference>
<evidence type="ECO:0000256" key="7">
    <source>
        <dbReference type="ARBA" id="ARBA00022840"/>
    </source>
</evidence>
<dbReference type="Gene3D" id="3.30.565.10">
    <property type="entry name" value="Histidine kinase-like ATPase, C-terminal domain"/>
    <property type="match status" value="1"/>
</dbReference>
<dbReference type="SUPFAM" id="SSF55785">
    <property type="entry name" value="PYP-like sensor domain (PAS domain)"/>
    <property type="match status" value="1"/>
</dbReference>
<gene>
    <name evidence="11" type="ORF">C4K68_18815</name>
</gene>
<dbReference type="GO" id="GO:0005524">
    <property type="term" value="F:ATP binding"/>
    <property type="evidence" value="ECO:0007669"/>
    <property type="project" value="UniProtKB-KW"/>
</dbReference>
<reference evidence="11 12" key="1">
    <citation type="submission" date="2018-02" db="EMBL/GenBank/DDBJ databases">
        <title>novel marine gammaproteobacteria from coastal saline agro ecosystem.</title>
        <authorList>
            <person name="Krishnan R."/>
            <person name="Ramesh Kumar N."/>
        </authorList>
    </citation>
    <scope>NUCLEOTIDE SEQUENCE [LARGE SCALE GENOMIC DNA]</scope>
    <source>
        <strain evidence="11 12">228</strain>
    </source>
</reference>
<proteinExistence type="predicted"/>
<dbReference type="InterPro" id="IPR036890">
    <property type="entry name" value="HATPase_C_sf"/>
</dbReference>
<dbReference type="Pfam" id="PF07730">
    <property type="entry name" value="HisKA_3"/>
    <property type="match status" value="1"/>
</dbReference>
<dbReference type="Pfam" id="PF02518">
    <property type="entry name" value="HATPase_c"/>
    <property type="match status" value="1"/>
</dbReference>
<dbReference type="PANTHER" id="PTHR24421">
    <property type="entry name" value="NITRATE/NITRITE SENSOR PROTEIN NARX-RELATED"/>
    <property type="match status" value="1"/>
</dbReference>
<protein>
    <recommendedName>
        <fullName evidence="2">histidine kinase</fullName>
        <ecNumber evidence="2">2.7.13.3</ecNumber>
    </recommendedName>
</protein>
<keyword evidence="9" id="KW-0472">Membrane</keyword>
<evidence type="ECO:0000256" key="5">
    <source>
        <dbReference type="ARBA" id="ARBA00022741"/>
    </source>
</evidence>
<evidence type="ECO:0000256" key="1">
    <source>
        <dbReference type="ARBA" id="ARBA00000085"/>
    </source>
</evidence>
<evidence type="ECO:0000256" key="9">
    <source>
        <dbReference type="SAM" id="Phobius"/>
    </source>
</evidence>
<dbReference type="Gene3D" id="1.20.5.1930">
    <property type="match status" value="1"/>
</dbReference>
<dbReference type="CDD" id="cd00130">
    <property type="entry name" value="PAS"/>
    <property type="match status" value="1"/>
</dbReference>
<dbReference type="SMART" id="SM00387">
    <property type="entry name" value="HATPase_c"/>
    <property type="match status" value="1"/>
</dbReference>
<keyword evidence="9" id="KW-1133">Transmembrane helix</keyword>
<dbReference type="InterPro" id="IPR011712">
    <property type="entry name" value="Sig_transdc_His_kin_sub3_dim/P"/>
</dbReference>
<feature type="domain" description="Histidine kinase" evidence="10">
    <location>
        <begin position="443"/>
        <end position="543"/>
    </location>
</feature>
<dbReference type="GO" id="GO:0046983">
    <property type="term" value="F:protein dimerization activity"/>
    <property type="evidence" value="ECO:0007669"/>
    <property type="project" value="InterPro"/>
</dbReference>
<dbReference type="InterPro" id="IPR035965">
    <property type="entry name" value="PAS-like_dom_sf"/>
</dbReference>
<comment type="caution">
    <text evidence="11">The sequence shown here is derived from an EMBL/GenBank/DDBJ whole genome shotgun (WGS) entry which is preliminary data.</text>
</comment>
<dbReference type="NCBIfam" id="TIGR00229">
    <property type="entry name" value="sensory_box"/>
    <property type="match status" value="1"/>
</dbReference>
<dbReference type="EMBL" id="PRLP01000068">
    <property type="protein sequence ID" value="PPC75820.1"/>
    <property type="molecule type" value="Genomic_DNA"/>
</dbReference>
<dbReference type="InterPro" id="IPR003594">
    <property type="entry name" value="HATPase_dom"/>
</dbReference>
<evidence type="ECO:0000256" key="4">
    <source>
        <dbReference type="ARBA" id="ARBA00022679"/>
    </source>
</evidence>
<dbReference type="GO" id="GO:0016020">
    <property type="term" value="C:membrane"/>
    <property type="evidence" value="ECO:0007669"/>
    <property type="project" value="InterPro"/>
</dbReference>
<comment type="catalytic activity">
    <reaction evidence="1">
        <text>ATP + protein L-histidine = ADP + protein N-phospho-L-histidine.</text>
        <dbReference type="EC" id="2.7.13.3"/>
    </reaction>
</comment>
<dbReference type="InterPro" id="IPR050482">
    <property type="entry name" value="Sensor_HK_TwoCompSys"/>
</dbReference>
<evidence type="ECO:0000313" key="12">
    <source>
        <dbReference type="Proteomes" id="UP000238196"/>
    </source>
</evidence>
<keyword evidence="8" id="KW-0902">Two-component regulatory system</keyword>
<dbReference type="Pfam" id="PF13426">
    <property type="entry name" value="PAS_9"/>
    <property type="match status" value="1"/>
</dbReference>
<dbReference type="CDD" id="cd16917">
    <property type="entry name" value="HATPase_UhpB-NarQ-NarX-like"/>
    <property type="match status" value="1"/>
</dbReference>
<keyword evidence="7" id="KW-0067">ATP-binding</keyword>
<keyword evidence="4" id="KW-0808">Transferase</keyword>